<keyword evidence="8" id="KW-1185">Reference proteome</keyword>
<dbReference type="PANTHER" id="PTHR47089:SF1">
    <property type="entry name" value="GUANOSINE ABC TRANSPORTER PERMEASE PROTEIN NUPP"/>
    <property type="match status" value="1"/>
</dbReference>
<keyword evidence="3 6" id="KW-0812">Transmembrane</keyword>
<evidence type="ECO:0000256" key="1">
    <source>
        <dbReference type="ARBA" id="ARBA00004651"/>
    </source>
</evidence>
<name>U2E7N7_9MOLU</name>
<dbReference type="Pfam" id="PF02653">
    <property type="entry name" value="BPD_transp_2"/>
    <property type="match status" value="1"/>
</dbReference>
<keyword evidence="5 6" id="KW-0472">Membrane</keyword>
<protein>
    <submittedName>
        <fullName evidence="7">Nucleoside ABC transporter membrane protein</fullName>
    </submittedName>
</protein>
<dbReference type="InParanoid" id="U2E7N7"/>
<evidence type="ECO:0000256" key="5">
    <source>
        <dbReference type="ARBA" id="ARBA00023136"/>
    </source>
</evidence>
<feature type="transmembrane region" description="Helical" evidence="6">
    <location>
        <begin position="293"/>
        <end position="311"/>
    </location>
</feature>
<feature type="transmembrane region" description="Helical" evidence="6">
    <location>
        <begin position="62"/>
        <end position="80"/>
    </location>
</feature>
<feature type="transmembrane region" description="Helical" evidence="6">
    <location>
        <begin position="317"/>
        <end position="339"/>
    </location>
</feature>
<sequence length="354" mass="39180">MLRIKKIDQLSNHHRILMIISFLTIGVILISGYLLVRQHNPVNVMVEMLIGSFGSKYRISSTINYAIPLITTALGISVAFKMRFWNIGAEGQILTGAIFATYVALNYSTLPKVALLLIMLIAGFIGGALYGMIAALLKINFNTNETIITLMLNYISLSWVGFLQYEAWKDPNSLGFPKIPSFSQAARLPRIVNINSGIVISILIGLFVYYFLKYSKKGFEISVIGESENTAKYAGMNIDKNTLLIMLISGGICGMVGFIQSSGSVNTLTVSLTMGVGYTAIIIAWLSNLDVKYTFIIGFLFAIMTQGGHYLESAIGLHYNSVSVIQAFILFLALTFKFFMNYQLVRTVRSEHTC</sequence>
<evidence type="ECO:0000313" key="8">
    <source>
        <dbReference type="Proteomes" id="UP000005707"/>
    </source>
</evidence>
<dbReference type="GO" id="GO:0022857">
    <property type="term" value="F:transmembrane transporter activity"/>
    <property type="evidence" value="ECO:0007669"/>
    <property type="project" value="InterPro"/>
</dbReference>
<reference evidence="7 8" key="2">
    <citation type="journal article" date="2013" name="PLoS ONE">
        <title>INDIGO - INtegrated Data Warehouse of MIcrobial GenOmes with Examples from the Red Sea Extremophiles.</title>
        <authorList>
            <person name="Alam I."/>
            <person name="Antunes A."/>
            <person name="Kamau A.A."/>
            <person name="Ba Alawi W."/>
            <person name="Kalkatawi M."/>
            <person name="Stingl U."/>
            <person name="Bajic V.B."/>
        </authorList>
    </citation>
    <scope>NUCLEOTIDE SEQUENCE [LARGE SCALE GENOMIC DNA]</scope>
    <source>
        <strain evidence="7 8">SSD-17B</strain>
    </source>
</reference>
<feature type="transmembrane region" description="Helical" evidence="6">
    <location>
        <begin position="16"/>
        <end position="36"/>
    </location>
</feature>
<dbReference type="InterPro" id="IPR001851">
    <property type="entry name" value="ABC_transp_permease"/>
</dbReference>
<comment type="caution">
    <text evidence="7">The sequence shown here is derived from an EMBL/GenBank/DDBJ whole genome shotgun (WGS) entry which is preliminary data.</text>
</comment>
<reference evidence="7 8" key="1">
    <citation type="journal article" date="2011" name="J. Bacteriol.">
        <title>Genome sequence of Haloplasma contractile, an unusual contractile bacterium from a deep-sea anoxic brine lake.</title>
        <authorList>
            <person name="Antunes A."/>
            <person name="Alam I."/>
            <person name="El Dorry H."/>
            <person name="Siam R."/>
            <person name="Robertson A."/>
            <person name="Bajic V.B."/>
            <person name="Stingl U."/>
        </authorList>
    </citation>
    <scope>NUCLEOTIDE SEQUENCE [LARGE SCALE GENOMIC DNA]</scope>
    <source>
        <strain evidence="7 8">SSD-17B</strain>
    </source>
</reference>
<organism evidence="7 8">
    <name type="scientific">Haloplasma contractile SSD-17B</name>
    <dbReference type="NCBI Taxonomy" id="1033810"/>
    <lineage>
        <taxon>Bacteria</taxon>
        <taxon>Bacillati</taxon>
        <taxon>Mycoplasmatota</taxon>
        <taxon>Mollicutes</taxon>
        <taxon>Haloplasmatales</taxon>
        <taxon>Haloplasmataceae</taxon>
        <taxon>Haloplasma</taxon>
    </lineage>
</organism>
<comment type="subcellular location">
    <subcellularLocation>
        <location evidence="1">Cell membrane</location>
        <topology evidence="1">Multi-pass membrane protein</topology>
    </subcellularLocation>
</comment>
<keyword evidence="2" id="KW-1003">Cell membrane</keyword>
<proteinExistence type="predicted"/>
<dbReference type="eggNOG" id="COG4603">
    <property type="taxonomic scope" value="Bacteria"/>
</dbReference>
<dbReference type="OrthoDB" id="9809785at2"/>
<dbReference type="AlphaFoldDB" id="U2E7N7"/>
<feature type="transmembrane region" description="Helical" evidence="6">
    <location>
        <begin position="191"/>
        <end position="212"/>
    </location>
</feature>
<dbReference type="CDD" id="cd06580">
    <property type="entry name" value="TM_PBP1_transp_TpRbsC_like"/>
    <property type="match status" value="1"/>
</dbReference>
<dbReference type="Proteomes" id="UP000005707">
    <property type="component" value="Unassembled WGS sequence"/>
</dbReference>
<feature type="transmembrane region" description="Helical" evidence="6">
    <location>
        <begin position="242"/>
        <end position="259"/>
    </location>
</feature>
<evidence type="ECO:0000256" key="3">
    <source>
        <dbReference type="ARBA" id="ARBA00022692"/>
    </source>
</evidence>
<evidence type="ECO:0000313" key="7">
    <source>
        <dbReference type="EMBL" id="ERJ11213.1"/>
    </source>
</evidence>
<gene>
    <name evidence="7" type="ORF">HLPCO_002782</name>
</gene>
<feature type="transmembrane region" description="Helical" evidence="6">
    <location>
        <begin position="147"/>
        <end position="165"/>
    </location>
</feature>
<dbReference type="RefSeq" id="WP_008824600.1">
    <property type="nucleotide sequence ID" value="NZ_AFNU02000014.1"/>
</dbReference>
<evidence type="ECO:0000256" key="2">
    <source>
        <dbReference type="ARBA" id="ARBA00022475"/>
    </source>
</evidence>
<evidence type="ECO:0000256" key="4">
    <source>
        <dbReference type="ARBA" id="ARBA00022989"/>
    </source>
</evidence>
<feature type="transmembrane region" description="Helical" evidence="6">
    <location>
        <begin position="265"/>
        <end position="286"/>
    </location>
</feature>
<keyword evidence="4 6" id="KW-1133">Transmembrane helix</keyword>
<dbReference type="EMBL" id="AFNU02000014">
    <property type="protein sequence ID" value="ERJ11213.1"/>
    <property type="molecule type" value="Genomic_DNA"/>
</dbReference>
<feature type="transmembrane region" description="Helical" evidence="6">
    <location>
        <begin position="87"/>
        <end position="107"/>
    </location>
</feature>
<feature type="transmembrane region" description="Helical" evidence="6">
    <location>
        <begin position="113"/>
        <end position="135"/>
    </location>
</feature>
<dbReference type="GO" id="GO:0005886">
    <property type="term" value="C:plasma membrane"/>
    <property type="evidence" value="ECO:0007669"/>
    <property type="project" value="UniProtKB-SubCell"/>
</dbReference>
<evidence type="ECO:0000256" key="6">
    <source>
        <dbReference type="SAM" id="Phobius"/>
    </source>
</evidence>
<dbReference type="PANTHER" id="PTHR47089">
    <property type="entry name" value="ABC TRANSPORTER, PERMEASE PROTEIN"/>
    <property type="match status" value="1"/>
</dbReference>
<dbReference type="STRING" id="1033810.HLPCO_002782"/>
<accession>U2E7N7</accession>